<comment type="caution">
    <text evidence="2">The sequence shown here is derived from an EMBL/GenBank/DDBJ whole genome shotgun (WGS) entry which is preliminary data.</text>
</comment>
<accession>A0A3L6QLQ0</accession>
<dbReference type="EMBL" id="PQIB02000012">
    <property type="protein sequence ID" value="RLM80356.1"/>
    <property type="molecule type" value="Genomic_DNA"/>
</dbReference>
<keyword evidence="3" id="KW-1185">Reference proteome</keyword>
<evidence type="ECO:0000256" key="1">
    <source>
        <dbReference type="SAM" id="MobiDB-lite"/>
    </source>
</evidence>
<organism evidence="2 3">
    <name type="scientific">Panicum miliaceum</name>
    <name type="common">Proso millet</name>
    <name type="synonym">Broomcorn millet</name>
    <dbReference type="NCBI Taxonomy" id="4540"/>
    <lineage>
        <taxon>Eukaryota</taxon>
        <taxon>Viridiplantae</taxon>
        <taxon>Streptophyta</taxon>
        <taxon>Embryophyta</taxon>
        <taxon>Tracheophyta</taxon>
        <taxon>Spermatophyta</taxon>
        <taxon>Magnoliopsida</taxon>
        <taxon>Liliopsida</taxon>
        <taxon>Poales</taxon>
        <taxon>Poaceae</taxon>
        <taxon>PACMAD clade</taxon>
        <taxon>Panicoideae</taxon>
        <taxon>Panicodae</taxon>
        <taxon>Paniceae</taxon>
        <taxon>Panicinae</taxon>
        <taxon>Panicum</taxon>
        <taxon>Panicum sect. Panicum</taxon>
    </lineage>
</organism>
<evidence type="ECO:0000313" key="2">
    <source>
        <dbReference type="EMBL" id="RLM80356.1"/>
    </source>
</evidence>
<feature type="compositionally biased region" description="Acidic residues" evidence="1">
    <location>
        <begin position="55"/>
        <end position="64"/>
    </location>
</feature>
<feature type="region of interest" description="Disordered" evidence="1">
    <location>
        <begin position="1"/>
        <end position="64"/>
    </location>
</feature>
<name>A0A3L6QLQ0_PANMI</name>
<gene>
    <name evidence="2" type="ORF">C2845_PM12G14390</name>
</gene>
<protein>
    <submittedName>
        <fullName evidence="2">Uncharacterized protein</fullName>
    </submittedName>
</protein>
<dbReference type="Proteomes" id="UP000275267">
    <property type="component" value="Unassembled WGS sequence"/>
</dbReference>
<sequence>MMGMGRKLSGALKKMMGTSSSRSQGGSSSRHTPEPTPSPSIMDYEEEQEQHNEEQAEPQAEDMEIDDNDAAYLELRDNGERQAYALLKCWDFGNLLLTNLIYFGGWKRKDFRKG</sequence>
<evidence type="ECO:0000313" key="3">
    <source>
        <dbReference type="Proteomes" id="UP000275267"/>
    </source>
</evidence>
<feature type="compositionally biased region" description="Low complexity" evidence="1">
    <location>
        <begin position="19"/>
        <end position="30"/>
    </location>
</feature>
<reference evidence="3" key="1">
    <citation type="journal article" date="2019" name="Nat. Commun.">
        <title>The genome of broomcorn millet.</title>
        <authorList>
            <person name="Zou C."/>
            <person name="Miki D."/>
            <person name="Li D."/>
            <person name="Tang Q."/>
            <person name="Xiao L."/>
            <person name="Rajput S."/>
            <person name="Deng P."/>
            <person name="Jia W."/>
            <person name="Huang R."/>
            <person name="Zhang M."/>
            <person name="Sun Y."/>
            <person name="Hu J."/>
            <person name="Fu X."/>
            <person name="Schnable P.S."/>
            <person name="Li F."/>
            <person name="Zhang H."/>
            <person name="Feng B."/>
            <person name="Zhu X."/>
            <person name="Liu R."/>
            <person name="Schnable J.C."/>
            <person name="Zhu J.-K."/>
            <person name="Zhang H."/>
        </authorList>
    </citation>
    <scope>NUCLEOTIDE SEQUENCE [LARGE SCALE GENOMIC DNA]</scope>
</reference>
<proteinExistence type="predicted"/>
<dbReference type="AlphaFoldDB" id="A0A3L6QLQ0"/>